<proteinExistence type="predicted"/>
<dbReference type="RefSeq" id="WP_390295043.1">
    <property type="nucleotide sequence ID" value="NZ_JBHSFU010000004.1"/>
</dbReference>
<feature type="transmembrane region" description="Helical" evidence="2">
    <location>
        <begin position="244"/>
        <end position="266"/>
    </location>
</feature>
<feature type="transmembrane region" description="Helical" evidence="2">
    <location>
        <begin position="161"/>
        <end position="180"/>
    </location>
</feature>
<reference evidence="4" key="1">
    <citation type="journal article" date="2019" name="Int. J. Syst. Evol. Microbiol.">
        <title>The Global Catalogue of Microorganisms (GCM) 10K type strain sequencing project: providing services to taxonomists for standard genome sequencing and annotation.</title>
        <authorList>
            <consortium name="The Broad Institute Genomics Platform"/>
            <consortium name="The Broad Institute Genome Sequencing Center for Infectious Disease"/>
            <person name="Wu L."/>
            <person name="Ma J."/>
        </authorList>
    </citation>
    <scope>NUCLEOTIDE SEQUENCE [LARGE SCALE GENOMIC DNA]</scope>
    <source>
        <strain evidence="4">CGMCC 4.7426</strain>
    </source>
</reference>
<keyword evidence="2" id="KW-0472">Membrane</keyword>
<evidence type="ECO:0000256" key="1">
    <source>
        <dbReference type="SAM" id="Coils"/>
    </source>
</evidence>
<evidence type="ECO:0000256" key="2">
    <source>
        <dbReference type="SAM" id="Phobius"/>
    </source>
</evidence>
<keyword evidence="2" id="KW-0812">Transmembrane</keyword>
<gene>
    <name evidence="3" type="ORF">ACFO3D_09180</name>
</gene>
<evidence type="ECO:0000313" key="3">
    <source>
        <dbReference type="EMBL" id="MFC4558383.1"/>
    </source>
</evidence>
<dbReference type="EMBL" id="JBHSFU010000004">
    <property type="protein sequence ID" value="MFC4558383.1"/>
    <property type="molecule type" value="Genomic_DNA"/>
</dbReference>
<name>A0ABV9DJZ6_9BACI</name>
<evidence type="ECO:0000313" key="4">
    <source>
        <dbReference type="Proteomes" id="UP001595989"/>
    </source>
</evidence>
<feature type="transmembrane region" description="Helical" evidence="2">
    <location>
        <begin position="278"/>
        <end position="294"/>
    </location>
</feature>
<keyword evidence="1" id="KW-0175">Coiled coil</keyword>
<keyword evidence="2" id="KW-1133">Transmembrane helix</keyword>
<feature type="transmembrane region" description="Helical" evidence="2">
    <location>
        <begin position="200"/>
        <end position="223"/>
    </location>
</feature>
<organism evidence="3 4">
    <name type="scientific">Virgibacillus kekensis</name>
    <dbReference type="NCBI Taxonomy" id="202261"/>
    <lineage>
        <taxon>Bacteria</taxon>
        <taxon>Bacillati</taxon>
        <taxon>Bacillota</taxon>
        <taxon>Bacilli</taxon>
        <taxon>Bacillales</taxon>
        <taxon>Bacillaceae</taxon>
        <taxon>Virgibacillus</taxon>
    </lineage>
</organism>
<comment type="caution">
    <text evidence="3">The sequence shown here is derived from an EMBL/GenBank/DDBJ whole genome shotgun (WGS) entry which is preliminary data.</text>
</comment>
<sequence>MTLDRQELSERLIDCLNKLYGATSSGVDEEIQKNTFQEFFDLLNEMEYDLLPYAAASQFLYNNIKNGEGFYLIQSIEDSIKEEFDVTDEIYKKGLKIVEHLELAQQQKEALFAKQEEKIHYIEEMQKVLLDKSKKVEELQKTTEDLQEANKKLQEENAKMTTNYITILGIFAAILMGAFGSIQGFTSIYENAYRLELFEVLIISSIGASSVILILFFLLNGVAKLTGKSLSSSKRESATLTERHPTLIIVHMMLVLLCLIAVALKLSNVNLNFAWEGLWWLLPIFWFIYILNVIKSK</sequence>
<dbReference type="Proteomes" id="UP001595989">
    <property type="component" value="Unassembled WGS sequence"/>
</dbReference>
<protein>
    <submittedName>
        <fullName evidence="3">Uncharacterized protein</fullName>
    </submittedName>
</protein>
<keyword evidence="4" id="KW-1185">Reference proteome</keyword>
<accession>A0ABV9DJZ6</accession>
<feature type="coiled-coil region" evidence="1">
    <location>
        <begin position="122"/>
        <end position="163"/>
    </location>
</feature>